<sequence length="250" mass="27989">MLECVDLQRVAEVCENRKKYGYHFVSEWISKDFFLIPDETIITVDVKGKFGIPKECSAKHPKLSFIPVAQDNFTRFLVELKTSETVYGVLSIRDNKSVLDEIFYDPASTKNLPSNKKIRDELMGNRNDHLVISRSSTTGNRIGKGTADSSVTDKKDDKGLLALSKSMSPDTMLDVCIDMDMTTSTFDTLQQKYGVGTTRGNIALWKTALDQQPHNKRVENLIKSLIASGQKSLADKVELLHSTGKDLHTI</sequence>
<gene>
    <name evidence="1" type="ORF">MGAL_10B033191</name>
</gene>
<reference evidence="1" key="1">
    <citation type="submission" date="2018-11" db="EMBL/GenBank/DDBJ databases">
        <authorList>
            <person name="Alioto T."/>
            <person name="Alioto T."/>
        </authorList>
    </citation>
    <scope>NUCLEOTIDE SEQUENCE</scope>
</reference>
<protein>
    <recommendedName>
        <fullName evidence="3">Death domain-containing protein</fullName>
    </recommendedName>
</protein>
<organism evidence="1 2">
    <name type="scientific">Mytilus galloprovincialis</name>
    <name type="common">Mediterranean mussel</name>
    <dbReference type="NCBI Taxonomy" id="29158"/>
    <lineage>
        <taxon>Eukaryota</taxon>
        <taxon>Metazoa</taxon>
        <taxon>Spiralia</taxon>
        <taxon>Lophotrochozoa</taxon>
        <taxon>Mollusca</taxon>
        <taxon>Bivalvia</taxon>
        <taxon>Autobranchia</taxon>
        <taxon>Pteriomorphia</taxon>
        <taxon>Mytilida</taxon>
        <taxon>Mytiloidea</taxon>
        <taxon>Mytilidae</taxon>
        <taxon>Mytilinae</taxon>
        <taxon>Mytilus</taxon>
    </lineage>
</organism>
<dbReference type="EMBL" id="UYJE01006116">
    <property type="protein sequence ID" value="VDI43194.1"/>
    <property type="molecule type" value="Genomic_DNA"/>
</dbReference>
<dbReference type="Proteomes" id="UP000596742">
    <property type="component" value="Unassembled WGS sequence"/>
</dbReference>
<evidence type="ECO:0000313" key="2">
    <source>
        <dbReference type="Proteomes" id="UP000596742"/>
    </source>
</evidence>
<proteinExistence type="predicted"/>
<dbReference type="OrthoDB" id="10314528at2759"/>
<evidence type="ECO:0000313" key="1">
    <source>
        <dbReference type="EMBL" id="VDI43194.1"/>
    </source>
</evidence>
<comment type="caution">
    <text evidence="1">The sequence shown here is derived from an EMBL/GenBank/DDBJ whole genome shotgun (WGS) entry which is preliminary data.</text>
</comment>
<name>A0A8B6F1Q9_MYTGA</name>
<accession>A0A8B6F1Q9</accession>
<evidence type="ECO:0008006" key="3">
    <source>
        <dbReference type="Google" id="ProtNLM"/>
    </source>
</evidence>
<dbReference type="AlphaFoldDB" id="A0A8B6F1Q9"/>
<keyword evidence="2" id="KW-1185">Reference proteome</keyword>